<proteinExistence type="predicted"/>
<name>A0ABU5RWG4_9CYAN</name>
<keyword evidence="2" id="KW-1185">Reference proteome</keyword>
<comment type="caution">
    <text evidence="1">The sequence shown here is derived from an EMBL/GenBank/DDBJ whole genome shotgun (WGS) entry which is preliminary data.</text>
</comment>
<gene>
    <name evidence="1" type="ORF">VB738_12655</name>
</gene>
<protein>
    <submittedName>
        <fullName evidence="1">Uncharacterized protein</fullName>
    </submittedName>
</protein>
<sequence length="125" mass="14512">MKRQVISRQDRLTYLGLFREALDLAIDSPFHYLLFDEALSPVLQALTLDEILSLHPTDAPFQQRVWICEDVVNLVVRKRNLWQPTGPLPQLYRRTGTMMLVVPPLDQYNSRGPGSWETVYRTGKE</sequence>
<evidence type="ECO:0000313" key="1">
    <source>
        <dbReference type="EMBL" id="MEA5392109.1"/>
    </source>
</evidence>
<organism evidence="1 2">
    <name type="scientific">Cyanobium gracile UHCC 0139</name>
    <dbReference type="NCBI Taxonomy" id="3110308"/>
    <lineage>
        <taxon>Bacteria</taxon>
        <taxon>Bacillati</taxon>
        <taxon>Cyanobacteriota</taxon>
        <taxon>Cyanophyceae</taxon>
        <taxon>Synechococcales</taxon>
        <taxon>Prochlorococcaceae</taxon>
        <taxon>Cyanobium</taxon>
    </lineage>
</organism>
<reference evidence="1 2" key="1">
    <citation type="submission" date="2023-12" db="EMBL/GenBank/DDBJ databases">
        <title>Baltic Sea Cyanobacteria.</title>
        <authorList>
            <person name="Delbaje E."/>
            <person name="Fewer D.P."/>
            <person name="Shishido T.K."/>
        </authorList>
    </citation>
    <scope>NUCLEOTIDE SEQUENCE [LARGE SCALE GENOMIC DNA]</scope>
    <source>
        <strain evidence="1 2">UHCC 0139</strain>
    </source>
</reference>
<evidence type="ECO:0000313" key="2">
    <source>
        <dbReference type="Proteomes" id="UP001304461"/>
    </source>
</evidence>
<dbReference type="EMBL" id="JAYGHX010000008">
    <property type="protein sequence ID" value="MEA5392109.1"/>
    <property type="molecule type" value="Genomic_DNA"/>
</dbReference>
<dbReference type="Proteomes" id="UP001304461">
    <property type="component" value="Unassembled WGS sequence"/>
</dbReference>
<dbReference type="RefSeq" id="WP_323306076.1">
    <property type="nucleotide sequence ID" value="NZ_JAYGHX010000008.1"/>
</dbReference>
<accession>A0ABU5RWG4</accession>